<dbReference type="InterPro" id="IPR038377">
    <property type="entry name" value="Na/Glc_symporter_sf"/>
</dbReference>
<dbReference type="Gene3D" id="1.20.1730.10">
    <property type="entry name" value="Sodium/glucose cotransporter"/>
    <property type="match status" value="1"/>
</dbReference>
<comment type="subcellular location">
    <subcellularLocation>
        <location evidence="1 14">Cell membrane</location>
        <topology evidence="1 14">Multi-pass membrane protein</topology>
    </subcellularLocation>
</comment>
<dbReference type="NCBIfam" id="TIGR02121">
    <property type="entry name" value="Na_Pro_sym"/>
    <property type="match status" value="1"/>
</dbReference>
<dbReference type="CDD" id="cd11475">
    <property type="entry name" value="SLC5sbd_PutP"/>
    <property type="match status" value="1"/>
</dbReference>
<dbReference type="InterPro" id="IPR018212">
    <property type="entry name" value="Na/solute_symporter_CS"/>
</dbReference>
<comment type="catalytic activity">
    <reaction evidence="12">
        <text>L-proline(in) + Na(+)(in) = L-proline(out) + Na(+)(out)</text>
        <dbReference type="Rhea" id="RHEA:28967"/>
        <dbReference type="ChEBI" id="CHEBI:29101"/>
        <dbReference type="ChEBI" id="CHEBI:60039"/>
    </reaction>
</comment>
<evidence type="ECO:0000256" key="13">
    <source>
        <dbReference type="RuleBase" id="RU362091"/>
    </source>
</evidence>
<feature type="transmembrane region" description="Helical" evidence="14">
    <location>
        <begin position="279"/>
        <end position="301"/>
    </location>
</feature>
<keyword evidence="9 14" id="KW-0406">Ion transport</keyword>
<evidence type="ECO:0000256" key="11">
    <source>
        <dbReference type="ARBA" id="ARBA00023201"/>
    </source>
</evidence>
<evidence type="ECO:0000256" key="1">
    <source>
        <dbReference type="ARBA" id="ARBA00004651"/>
    </source>
</evidence>
<evidence type="ECO:0000313" key="16">
    <source>
        <dbReference type="Proteomes" id="UP000649151"/>
    </source>
</evidence>
<evidence type="ECO:0000256" key="5">
    <source>
        <dbReference type="ARBA" id="ARBA00022692"/>
    </source>
</evidence>
<evidence type="ECO:0000256" key="12">
    <source>
        <dbReference type="ARBA" id="ARBA00033708"/>
    </source>
</evidence>
<organism evidence="15 16">
    <name type="scientific">Clostridium facile</name>
    <dbReference type="NCBI Taxonomy" id="2763035"/>
    <lineage>
        <taxon>Bacteria</taxon>
        <taxon>Bacillati</taxon>
        <taxon>Bacillota</taxon>
        <taxon>Clostridia</taxon>
        <taxon>Eubacteriales</taxon>
        <taxon>Clostridiaceae</taxon>
        <taxon>Clostridium</taxon>
    </lineage>
</organism>
<dbReference type="PANTHER" id="PTHR48086:SF3">
    <property type="entry name" value="SODIUM_PROLINE SYMPORTER"/>
    <property type="match status" value="1"/>
</dbReference>
<keyword evidence="6 14" id="KW-0769">Symport</keyword>
<keyword evidence="16" id="KW-1185">Reference proteome</keyword>
<feature type="transmembrane region" description="Helical" evidence="14">
    <location>
        <begin position="35"/>
        <end position="54"/>
    </location>
</feature>
<dbReference type="PROSITE" id="PS00457">
    <property type="entry name" value="NA_SOLUT_SYMP_2"/>
    <property type="match status" value="1"/>
</dbReference>
<keyword evidence="7 14" id="KW-1133">Transmembrane helix</keyword>
<dbReference type="InterPro" id="IPR001734">
    <property type="entry name" value="Na/solute_symporter"/>
</dbReference>
<evidence type="ECO:0000256" key="8">
    <source>
        <dbReference type="ARBA" id="ARBA00023053"/>
    </source>
</evidence>
<keyword evidence="4 14" id="KW-1003">Cell membrane</keyword>
<feature type="transmembrane region" description="Helical" evidence="14">
    <location>
        <begin position="237"/>
        <end position="259"/>
    </location>
</feature>
<sequence length="506" mass="54423">MTNNIWIIIAFGAYLLFMMLIGFICYKKTKTSEDYFLGGRSLGGWVAALSAQASDMSGWLLMGLPGAIYALGTGQIWIAVGLAIGTILNWCIVASKLRRYTIKAGNALTLPEFFENRFEDKYKVLRVASSLFIMIFFLVYTASGFSAGATLFSTVFGIDYKIALLIGVFVILVYTFLGGFLAVCWTDFVQGFMMLISLIVVPGFAIGILGGFDGAGQVYQEIGHHFLNPMFSGGEQLSIVSIISQLAWGLGYFGMPHILIRFMAIKNETEVRKSRKIGIIWVVISLTASCTLGVIGAAFFANQPLENSESVFIQMINTIFSDHLGIPFVGGLLLCGILAAIMSTADSQLLVTASSISEDVYKGVINKNASDKSMLMISRITVLIVSAIAFVIALDPNSSVMGLVSNAWSGFGSTFGPVVLLALFWRRSNVAGAASGMIAGGLTVILWDYIPFGGSTLATMTGVYSLIPGFAICAVVMVVVSLLTKAPSKTMLDTFDEVTANKEITE</sequence>
<dbReference type="PROSITE" id="PS50283">
    <property type="entry name" value="NA_SOLUT_SYMP_3"/>
    <property type="match status" value="1"/>
</dbReference>
<feature type="transmembrane region" description="Helical" evidence="14">
    <location>
        <begin position="192"/>
        <end position="212"/>
    </location>
</feature>
<evidence type="ECO:0000256" key="7">
    <source>
        <dbReference type="ARBA" id="ARBA00022989"/>
    </source>
</evidence>
<accession>A0ABR7IS13</accession>
<keyword evidence="14" id="KW-0029">Amino-acid transport</keyword>
<dbReference type="InterPro" id="IPR050277">
    <property type="entry name" value="Sodium:Solute_Symporter"/>
</dbReference>
<evidence type="ECO:0000256" key="4">
    <source>
        <dbReference type="ARBA" id="ARBA00022475"/>
    </source>
</evidence>
<feature type="transmembrane region" description="Helical" evidence="14">
    <location>
        <begin position="324"/>
        <end position="345"/>
    </location>
</feature>
<proteinExistence type="inferred from homology"/>
<name>A0ABR7IS13_9CLOT</name>
<dbReference type="Pfam" id="PF00474">
    <property type="entry name" value="SSF"/>
    <property type="match status" value="1"/>
</dbReference>
<comment type="caution">
    <text evidence="15">The sequence shown here is derived from an EMBL/GenBank/DDBJ whole genome shotgun (WGS) entry which is preliminary data.</text>
</comment>
<evidence type="ECO:0000256" key="14">
    <source>
        <dbReference type="RuleBase" id="RU366012"/>
    </source>
</evidence>
<reference evidence="15 16" key="1">
    <citation type="submission" date="2020-08" db="EMBL/GenBank/DDBJ databases">
        <title>Genome public.</title>
        <authorList>
            <person name="Liu C."/>
            <person name="Sun Q."/>
        </authorList>
    </citation>
    <scope>NUCLEOTIDE SEQUENCE [LARGE SCALE GENOMIC DNA]</scope>
    <source>
        <strain evidence="15 16">NSJ-27</strain>
    </source>
</reference>
<evidence type="ECO:0000256" key="3">
    <source>
        <dbReference type="ARBA" id="ARBA00022448"/>
    </source>
</evidence>
<dbReference type="EMBL" id="JACOQK010000001">
    <property type="protein sequence ID" value="MBC5787931.1"/>
    <property type="molecule type" value="Genomic_DNA"/>
</dbReference>
<dbReference type="NCBIfam" id="TIGR00813">
    <property type="entry name" value="sss"/>
    <property type="match status" value="1"/>
</dbReference>
<gene>
    <name evidence="15" type="primary">putP</name>
    <name evidence="15" type="ORF">H8Z77_07875</name>
</gene>
<dbReference type="PROSITE" id="PS00456">
    <property type="entry name" value="NA_SOLUT_SYMP_1"/>
    <property type="match status" value="1"/>
</dbReference>
<evidence type="ECO:0000256" key="9">
    <source>
        <dbReference type="ARBA" id="ARBA00023065"/>
    </source>
</evidence>
<evidence type="ECO:0000256" key="10">
    <source>
        <dbReference type="ARBA" id="ARBA00023136"/>
    </source>
</evidence>
<feature type="transmembrane region" description="Helical" evidence="14">
    <location>
        <begin position="6"/>
        <end position="26"/>
    </location>
</feature>
<feature type="transmembrane region" description="Helical" evidence="14">
    <location>
        <begin position="462"/>
        <end position="483"/>
    </location>
</feature>
<evidence type="ECO:0000256" key="6">
    <source>
        <dbReference type="ARBA" id="ARBA00022847"/>
    </source>
</evidence>
<keyword evidence="11 14" id="KW-0739">Sodium transport</keyword>
<keyword evidence="5 14" id="KW-0812">Transmembrane</keyword>
<comment type="similarity">
    <text evidence="2 13">Belongs to the sodium:solute symporter (SSF) (TC 2.A.21) family.</text>
</comment>
<feature type="transmembrane region" description="Helical" evidence="14">
    <location>
        <begin position="406"/>
        <end position="425"/>
    </location>
</feature>
<feature type="transmembrane region" description="Helical" evidence="14">
    <location>
        <begin position="376"/>
        <end position="394"/>
    </location>
</feature>
<evidence type="ECO:0000256" key="2">
    <source>
        <dbReference type="ARBA" id="ARBA00006434"/>
    </source>
</evidence>
<protein>
    <recommendedName>
        <fullName evidence="14">Sodium/proline symporter</fullName>
    </recommendedName>
    <alternativeName>
        <fullName evidence="14">Proline permease</fullName>
    </alternativeName>
</protein>
<evidence type="ECO:0000313" key="15">
    <source>
        <dbReference type="EMBL" id="MBC5787931.1"/>
    </source>
</evidence>
<feature type="transmembrane region" description="Helical" evidence="14">
    <location>
        <begin position="131"/>
        <end position="156"/>
    </location>
</feature>
<keyword evidence="3 14" id="KW-0813">Transport</keyword>
<dbReference type="RefSeq" id="WP_186996677.1">
    <property type="nucleotide sequence ID" value="NZ_JACOQK010000001.1"/>
</dbReference>
<feature type="transmembrane region" description="Helical" evidence="14">
    <location>
        <begin position="74"/>
        <end position="93"/>
    </location>
</feature>
<keyword evidence="8 14" id="KW-0915">Sodium</keyword>
<comment type="function">
    <text evidence="14">Catalyzes the sodium-dependent uptake of extracellular L-proline.</text>
</comment>
<feature type="transmembrane region" description="Helical" evidence="14">
    <location>
        <begin position="162"/>
        <end position="185"/>
    </location>
</feature>
<keyword evidence="10 14" id="KW-0472">Membrane</keyword>
<dbReference type="InterPro" id="IPR011851">
    <property type="entry name" value="Na/Pro_symporter"/>
</dbReference>
<dbReference type="Proteomes" id="UP000649151">
    <property type="component" value="Unassembled WGS sequence"/>
</dbReference>
<feature type="transmembrane region" description="Helical" evidence="14">
    <location>
        <begin position="430"/>
        <end position="450"/>
    </location>
</feature>
<dbReference type="PANTHER" id="PTHR48086">
    <property type="entry name" value="SODIUM/PROLINE SYMPORTER-RELATED"/>
    <property type="match status" value="1"/>
</dbReference>